<feature type="signal peptide" evidence="3">
    <location>
        <begin position="1"/>
        <end position="24"/>
    </location>
</feature>
<comment type="caution">
    <text evidence="4">The sequence shown here is derived from an EMBL/GenBank/DDBJ whole genome shotgun (WGS) entry which is preliminary data.</text>
</comment>
<sequence>MLFSSLPGLLLLIVYCDLVEFTSAIKRSQQTVLETSDKPQIPPLQAEGIGFKEAEPFTAASSCWIETRHLIAAFLHSNGPTVAWLQYREPLAGIKRKVIDTGDAAEYRKKEDESCEDFLDRIHGKWYQESSESYAKEVDEMARTGGSVNRQFVKQFVQEFAPEYWNRLANEDDMLSSFAMFLLTALPLIVLLSFHYAGARLSRGGSPRSRANFKLERDRVKRESPPLLENPDRDRTQRWCSIE</sequence>
<feature type="chain" id="PRO_5029781805" evidence="3">
    <location>
        <begin position="25"/>
        <end position="243"/>
    </location>
</feature>
<reference evidence="4 5" key="1">
    <citation type="submission" date="2020-04" db="EMBL/GenBank/DDBJ databases">
        <title>Perkinsus olseni comparative genomics.</title>
        <authorList>
            <person name="Bogema D.R."/>
        </authorList>
    </citation>
    <scope>NUCLEOTIDE SEQUENCE [LARGE SCALE GENOMIC DNA]</scope>
    <source>
        <strain evidence="4 5">ATCC PRA-207</strain>
    </source>
</reference>
<feature type="compositionally biased region" description="Basic and acidic residues" evidence="1">
    <location>
        <begin position="213"/>
        <end position="236"/>
    </location>
</feature>
<feature type="region of interest" description="Disordered" evidence="1">
    <location>
        <begin position="212"/>
        <end position="236"/>
    </location>
</feature>
<accession>A0A7J6TQW3</accession>
<keyword evidence="2" id="KW-0812">Transmembrane</keyword>
<keyword evidence="2" id="KW-1133">Transmembrane helix</keyword>
<gene>
    <name evidence="4" type="ORF">FOZ63_001427</name>
</gene>
<dbReference type="AlphaFoldDB" id="A0A7J6TQW3"/>
<evidence type="ECO:0000256" key="1">
    <source>
        <dbReference type="SAM" id="MobiDB-lite"/>
    </source>
</evidence>
<proteinExistence type="predicted"/>
<dbReference type="EMBL" id="JABANO010009483">
    <property type="protein sequence ID" value="KAF4746770.1"/>
    <property type="molecule type" value="Genomic_DNA"/>
</dbReference>
<feature type="non-terminal residue" evidence="4">
    <location>
        <position position="243"/>
    </location>
</feature>
<evidence type="ECO:0000256" key="2">
    <source>
        <dbReference type="SAM" id="Phobius"/>
    </source>
</evidence>
<name>A0A7J6TQW3_PEROL</name>
<keyword evidence="2" id="KW-0472">Membrane</keyword>
<evidence type="ECO:0000256" key="3">
    <source>
        <dbReference type="SAM" id="SignalP"/>
    </source>
</evidence>
<keyword evidence="3" id="KW-0732">Signal</keyword>
<feature type="transmembrane region" description="Helical" evidence="2">
    <location>
        <begin position="178"/>
        <end position="198"/>
    </location>
</feature>
<evidence type="ECO:0000313" key="5">
    <source>
        <dbReference type="Proteomes" id="UP000553632"/>
    </source>
</evidence>
<evidence type="ECO:0000313" key="4">
    <source>
        <dbReference type="EMBL" id="KAF4746770.1"/>
    </source>
</evidence>
<organism evidence="4 5">
    <name type="scientific">Perkinsus olseni</name>
    <name type="common">Perkinsus atlanticus</name>
    <dbReference type="NCBI Taxonomy" id="32597"/>
    <lineage>
        <taxon>Eukaryota</taxon>
        <taxon>Sar</taxon>
        <taxon>Alveolata</taxon>
        <taxon>Perkinsozoa</taxon>
        <taxon>Perkinsea</taxon>
        <taxon>Perkinsida</taxon>
        <taxon>Perkinsidae</taxon>
        <taxon>Perkinsus</taxon>
    </lineage>
</organism>
<protein>
    <submittedName>
        <fullName evidence="4">Uncharacterized protein</fullName>
    </submittedName>
</protein>
<dbReference type="Proteomes" id="UP000553632">
    <property type="component" value="Unassembled WGS sequence"/>
</dbReference>
<keyword evidence="5" id="KW-1185">Reference proteome</keyword>